<feature type="region of interest" description="Disordered" evidence="5">
    <location>
        <begin position="236"/>
        <end position="258"/>
    </location>
</feature>
<dbReference type="InterPro" id="IPR045863">
    <property type="entry name" value="CorA_TM1_TM2"/>
</dbReference>
<feature type="non-terminal residue" evidence="8">
    <location>
        <position position="1"/>
    </location>
</feature>
<comment type="caution">
    <text evidence="8">The sequence shown here is derived from an EMBL/GenBank/DDBJ whole genome shotgun (WGS) entry which is preliminary data.</text>
</comment>
<feature type="domain" description="CorA-like transporter" evidence="7">
    <location>
        <begin position="1"/>
        <end position="104"/>
    </location>
</feature>
<evidence type="ECO:0000313" key="9">
    <source>
        <dbReference type="Proteomes" id="UP001305647"/>
    </source>
</evidence>
<feature type="transmembrane region" description="Helical" evidence="6">
    <location>
        <begin position="150"/>
        <end position="172"/>
    </location>
</feature>
<keyword evidence="2 6" id="KW-0812">Transmembrane</keyword>
<protein>
    <recommendedName>
        <fullName evidence="7">CorA-like transporter domain-containing protein</fullName>
    </recommendedName>
</protein>
<keyword evidence="3 6" id="KW-1133">Transmembrane helix</keyword>
<dbReference type="Pfam" id="PF26616">
    <property type="entry name" value="CorA-like"/>
    <property type="match status" value="1"/>
</dbReference>
<reference evidence="8" key="1">
    <citation type="journal article" date="2023" name="Mol. Phylogenet. Evol.">
        <title>Genome-scale phylogeny and comparative genomics of the fungal order Sordariales.</title>
        <authorList>
            <person name="Hensen N."/>
            <person name="Bonometti L."/>
            <person name="Westerberg I."/>
            <person name="Brannstrom I.O."/>
            <person name="Guillou S."/>
            <person name="Cros-Aarteil S."/>
            <person name="Calhoun S."/>
            <person name="Haridas S."/>
            <person name="Kuo A."/>
            <person name="Mondo S."/>
            <person name="Pangilinan J."/>
            <person name="Riley R."/>
            <person name="LaButti K."/>
            <person name="Andreopoulos B."/>
            <person name="Lipzen A."/>
            <person name="Chen C."/>
            <person name="Yan M."/>
            <person name="Daum C."/>
            <person name="Ng V."/>
            <person name="Clum A."/>
            <person name="Steindorff A."/>
            <person name="Ohm R.A."/>
            <person name="Martin F."/>
            <person name="Silar P."/>
            <person name="Natvig D.O."/>
            <person name="Lalanne C."/>
            <person name="Gautier V."/>
            <person name="Ament-Velasquez S.L."/>
            <person name="Kruys A."/>
            <person name="Hutchinson M.I."/>
            <person name="Powell A.J."/>
            <person name="Barry K."/>
            <person name="Miller A.N."/>
            <person name="Grigoriev I.V."/>
            <person name="Debuchy R."/>
            <person name="Gladieux P."/>
            <person name="Hiltunen Thoren M."/>
            <person name="Johannesson H."/>
        </authorList>
    </citation>
    <scope>NUCLEOTIDE SEQUENCE</scope>
    <source>
        <strain evidence="8">CBS 757.83</strain>
    </source>
</reference>
<evidence type="ECO:0000256" key="4">
    <source>
        <dbReference type="ARBA" id="ARBA00023136"/>
    </source>
</evidence>
<dbReference type="AlphaFoldDB" id="A0AAN6PY96"/>
<dbReference type="GO" id="GO:0016020">
    <property type="term" value="C:membrane"/>
    <property type="evidence" value="ECO:0007669"/>
    <property type="project" value="UniProtKB-SubCell"/>
</dbReference>
<comment type="subcellular location">
    <subcellularLocation>
        <location evidence="1">Membrane</location>
        <topology evidence="1">Multi-pass membrane protein</topology>
    </subcellularLocation>
</comment>
<dbReference type="InterPro" id="IPR058257">
    <property type="entry name" value="CorA-like_dom"/>
</dbReference>
<dbReference type="SUPFAM" id="SSF144083">
    <property type="entry name" value="Magnesium transport protein CorA, transmembrane region"/>
    <property type="match status" value="1"/>
</dbReference>
<sequence length="258" mass="29424">YKLNFVERNGRANHDPWSFRHVGVYHRHQAGLDLFILLHCQVASELPEKLQSVVDNMSSASKTAGSLRQNLCKQPERLHTLILSCYLDNWRSYLRYLGAKFARIAGYTLSLRNQQELHYLTREMKTHIKETGQVTLRLKNLTENTVDDSATVRIITIISAIYLPGSFVGTIFGSNFFLFDEESRRLVIAKDFWVFVAIWLGLTLATGFVYVATYMWKRLNSKARADETEENGACYRSFSAGSSKNQSGPSTPRGRGEK</sequence>
<reference evidence="8" key="2">
    <citation type="submission" date="2023-05" db="EMBL/GenBank/DDBJ databases">
        <authorList>
            <consortium name="Lawrence Berkeley National Laboratory"/>
            <person name="Steindorff A."/>
            <person name="Hensen N."/>
            <person name="Bonometti L."/>
            <person name="Westerberg I."/>
            <person name="Brannstrom I.O."/>
            <person name="Guillou S."/>
            <person name="Cros-Aarteil S."/>
            <person name="Calhoun S."/>
            <person name="Haridas S."/>
            <person name="Kuo A."/>
            <person name="Mondo S."/>
            <person name="Pangilinan J."/>
            <person name="Riley R."/>
            <person name="Labutti K."/>
            <person name="Andreopoulos B."/>
            <person name="Lipzen A."/>
            <person name="Chen C."/>
            <person name="Yanf M."/>
            <person name="Daum C."/>
            <person name="Ng V."/>
            <person name="Clum A."/>
            <person name="Ohm R."/>
            <person name="Martin F."/>
            <person name="Silar P."/>
            <person name="Natvig D."/>
            <person name="Lalanne C."/>
            <person name="Gautier V."/>
            <person name="Ament-Velasquez S.L."/>
            <person name="Kruys A."/>
            <person name="Hutchinson M.I."/>
            <person name="Powell A.J."/>
            <person name="Barry K."/>
            <person name="Miller A.N."/>
            <person name="Grigoriev I.V."/>
            <person name="Debuchy R."/>
            <person name="Gladieux P."/>
            <person name="Thoren M.H."/>
            <person name="Johannesson H."/>
        </authorList>
    </citation>
    <scope>NUCLEOTIDE SEQUENCE</scope>
    <source>
        <strain evidence="8">CBS 757.83</strain>
    </source>
</reference>
<keyword evidence="9" id="KW-1185">Reference proteome</keyword>
<evidence type="ECO:0000313" key="8">
    <source>
        <dbReference type="EMBL" id="KAK4100185.1"/>
    </source>
</evidence>
<evidence type="ECO:0000256" key="1">
    <source>
        <dbReference type="ARBA" id="ARBA00004141"/>
    </source>
</evidence>
<gene>
    <name evidence="8" type="ORF">N658DRAFT_428345</name>
</gene>
<evidence type="ECO:0000256" key="5">
    <source>
        <dbReference type="SAM" id="MobiDB-lite"/>
    </source>
</evidence>
<evidence type="ECO:0000256" key="2">
    <source>
        <dbReference type="ARBA" id="ARBA00022692"/>
    </source>
</evidence>
<dbReference type="Gene3D" id="1.20.58.340">
    <property type="entry name" value="Magnesium transport protein CorA, transmembrane region"/>
    <property type="match status" value="1"/>
</dbReference>
<accession>A0AAN6PY96</accession>
<feature type="transmembrane region" description="Helical" evidence="6">
    <location>
        <begin position="192"/>
        <end position="216"/>
    </location>
</feature>
<evidence type="ECO:0000256" key="3">
    <source>
        <dbReference type="ARBA" id="ARBA00022989"/>
    </source>
</evidence>
<organism evidence="8 9">
    <name type="scientific">Parathielavia hyrcaniae</name>
    <dbReference type="NCBI Taxonomy" id="113614"/>
    <lineage>
        <taxon>Eukaryota</taxon>
        <taxon>Fungi</taxon>
        <taxon>Dikarya</taxon>
        <taxon>Ascomycota</taxon>
        <taxon>Pezizomycotina</taxon>
        <taxon>Sordariomycetes</taxon>
        <taxon>Sordariomycetidae</taxon>
        <taxon>Sordariales</taxon>
        <taxon>Chaetomiaceae</taxon>
        <taxon>Parathielavia</taxon>
    </lineage>
</organism>
<evidence type="ECO:0000259" key="7">
    <source>
        <dbReference type="Pfam" id="PF26616"/>
    </source>
</evidence>
<feature type="compositionally biased region" description="Polar residues" evidence="5">
    <location>
        <begin position="239"/>
        <end position="250"/>
    </location>
</feature>
<dbReference type="EMBL" id="MU863643">
    <property type="protein sequence ID" value="KAK4100185.1"/>
    <property type="molecule type" value="Genomic_DNA"/>
</dbReference>
<keyword evidence="4 6" id="KW-0472">Membrane</keyword>
<dbReference type="Proteomes" id="UP001305647">
    <property type="component" value="Unassembled WGS sequence"/>
</dbReference>
<proteinExistence type="predicted"/>
<evidence type="ECO:0000256" key="6">
    <source>
        <dbReference type="SAM" id="Phobius"/>
    </source>
</evidence>
<name>A0AAN6PY96_9PEZI</name>